<dbReference type="OrthoDB" id="9854481at2"/>
<organism evidence="1 2">
    <name type="scientific">Sporosarcina globispora</name>
    <name type="common">Bacillus globisporus</name>
    <dbReference type="NCBI Taxonomy" id="1459"/>
    <lineage>
        <taxon>Bacteria</taxon>
        <taxon>Bacillati</taxon>
        <taxon>Bacillota</taxon>
        <taxon>Bacilli</taxon>
        <taxon>Bacillales</taxon>
        <taxon>Caryophanaceae</taxon>
        <taxon>Sporosarcina</taxon>
    </lineage>
</organism>
<accession>A0A0M0G9V9</accession>
<evidence type="ECO:0000313" key="2">
    <source>
        <dbReference type="Proteomes" id="UP000037109"/>
    </source>
</evidence>
<dbReference type="EMBL" id="LGUF01000007">
    <property type="protein sequence ID" value="KON86619.1"/>
    <property type="molecule type" value="Genomic_DNA"/>
</dbReference>
<gene>
    <name evidence="1" type="ORF">AF332_07170</name>
</gene>
<reference evidence="2" key="1">
    <citation type="submission" date="2015-07" db="EMBL/GenBank/DDBJ databases">
        <title>Fjat-10036 dsm4.</title>
        <authorList>
            <person name="Liu B."/>
            <person name="Wang J."/>
            <person name="Zhu Y."/>
            <person name="Liu G."/>
            <person name="Chen Q."/>
            <person name="Chen Z."/>
            <person name="Lan J."/>
            <person name="Che J."/>
            <person name="Ge C."/>
            <person name="Shi H."/>
            <person name="Pan Z."/>
            <person name="Liu X."/>
        </authorList>
    </citation>
    <scope>NUCLEOTIDE SEQUENCE [LARGE SCALE GENOMIC DNA]</scope>
    <source>
        <strain evidence="2">DSM 4</strain>
    </source>
</reference>
<keyword evidence="2" id="KW-1185">Reference proteome</keyword>
<name>A0A0M0G9V9_SPOGL</name>
<dbReference type="RefSeq" id="WP_053433987.1">
    <property type="nucleotide sequence ID" value="NZ_LGUF01000007.1"/>
</dbReference>
<proteinExistence type="predicted"/>
<protein>
    <submittedName>
        <fullName evidence="1">Uncharacterized protein</fullName>
    </submittedName>
</protein>
<dbReference type="Proteomes" id="UP000037109">
    <property type="component" value="Unassembled WGS sequence"/>
</dbReference>
<evidence type="ECO:0000313" key="1">
    <source>
        <dbReference type="EMBL" id="KON86619.1"/>
    </source>
</evidence>
<dbReference type="AlphaFoldDB" id="A0A0M0G9V9"/>
<dbReference type="PATRIC" id="fig|1459.3.peg.1541"/>
<comment type="caution">
    <text evidence="1">The sequence shown here is derived from an EMBL/GenBank/DDBJ whole genome shotgun (WGS) entry which is preliminary data.</text>
</comment>
<sequence>MEAILFAILFTIPGLMVRNIEKRLYTKTKETDSDFIKQYNFFIDSAFIYFIGLLVYQIFLQTPVVNLFKEIKLNGIFFEEHDIMLFILYFFWSIIICIPYAKVKRHIVELLFLGISNKFRSKNNMPLETNFSSVWDELFENPKSPIKDDEIILIEKDGVLISQGYIKRYSPPHLSRREFLLEQSSEVKAFLDSDEKCESEDEKLLNVVKMEYYDTQTGITVKFLDTTKLVNYIESTNS</sequence>